<dbReference type="Proteomes" id="UP000663889">
    <property type="component" value="Unassembled WGS sequence"/>
</dbReference>
<dbReference type="Proteomes" id="UP000663823">
    <property type="component" value="Unassembled WGS sequence"/>
</dbReference>
<feature type="domain" description="TIR" evidence="1">
    <location>
        <begin position="321"/>
        <end position="434"/>
    </location>
</feature>
<sequence>MEKQQKFDEAIDALSSINTDQVLCSPDSTTSLVLIEQGASRRLKDCLAHISDNQDCLKYIEKIGLFNRAIAIADTEDTQKIRIQSYLLFNREVLEILVDIVNALHLNDNFHRRDFILVLCTWLEAIVHFVHRHVNSSTEIFQSLRESILSCVLSDWYRIYLEQSPEMNIPARTFFVRTCSFLTGVFQGDQLSFENALKRAESYIRVISVGEQIFKYNLTNFRRYLSQSKNIENDTACLTGVCVLITNCFAYEAFRNDDAYFTLLLRLLTSDFVRTGLLSTWTNDSTILAGTIMSQLRDATNDATILLWLQQNHAATPIYIYCWAEKTVCKQIFENLIDKGYKVWFDEKDMHGSTLQAMANAIENSQCILICMSQNYEKSNPCHHEAEYAYVCNRRILPIVVQSKYKAKSWLGFLIGTRLYINFTKHEFDKAFEMLDAEIKHSETMAETTTKRPVVTDLHEEKAKQNDISAQPIVDPIVKRVEFNKEVPTMYEHKHVNEWTNDDVINWCRKHNLLVLSQLLEHYDGTSLLRLHNMSKTTGDEDMFRLLQNDCQQISANGKIELTLTEFIRFQSELDKRLEKDITQNKPMPEKKPKTTKFCSIL</sequence>
<gene>
    <name evidence="5" type="ORF">FNK824_LOCUS34701</name>
    <name evidence="4" type="ORF">OTI717_LOCUS21392</name>
    <name evidence="2" type="ORF">RFH988_LOCUS36960</name>
    <name evidence="3" type="ORF">SEV965_LOCUS37674</name>
</gene>
<dbReference type="GO" id="GO:0007165">
    <property type="term" value="P:signal transduction"/>
    <property type="evidence" value="ECO:0007669"/>
    <property type="project" value="InterPro"/>
</dbReference>
<dbReference type="EMBL" id="CAJOAX010003453">
    <property type="protein sequence ID" value="CAF3855201.1"/>
    <property type="molecule type" value="Genomic_DNA"/>
</dbReference>
<protein>
    <recommendedName>
        <fullName evidence="1">TIR domain-containing protein</fullName>
    </recommendedName>
</protein>
<evidence type="ECO:0000313" key="6">
    <source>
        <dbReference type="Proteomes" id="UP000663882"/>
    </source>
</evidence>
<dbReference type="EMBL" id="CAJNOU010008048">
    <property type="protein sequence ID" value="CAF1533607.1"/>
    <property type="molecule type" value="Genomic_DNA"/>
</dbReference>
<evidence type="ECO:0000259" key="1">
    <source>
        <dbReference type="Pfam" id="PF13676"/>
    </source>
</evidence>
<dbReference type="EMBL" id="CAJNOO010006817">
    <property type="protein sequence ID" value="CAF1456005.1"/>
    <property type="molecule type" value="Genomic_DNA"/>
</dbReference>
<dbReference type="Gene3D" id="3.40.50.10140">
    <property type="entry name" value="Toll/interleukin-1 receptor homology (TIR) domain"/>
    <property type="match status" value="1"/>
</dbReference>
<evidence type="ECO:0000313" key="5">
    <source>
        <dbReference type="EMBL" id="CAF4171270.1"/>
    </source>
</evidence>
<dbReference type="InterPro" id="IPR035897">
    <property type="entry name" value="Toll_tir_struct_dom_sf"/>
</dbReference>
<dbReference type="Gene3D" id="1.10.150.50">
    <property type="entry name" value="Transcription Factor, Ets-1"/>
    <property type="match status" value="1"/>
</dbReference>
<name>A0A815PYE8_9BILA</name>
<dbReference type="Pfam" id="PF13676">
    <property type="entry name" value="TIR_2"/>
    <property type="match status" value="1"/>
</dbReference>
<dbReference type="AlphaFoldDB" id="A0A815PYE8"/>
<organism evidence="2 6">
    <name type="scientific">Rotaria sordida</name>
    <dbReference type="NCBI Taxonomy" id="392033"/>
    <lineage>
        <taxon>Eukaryota</taxon>
        <taxon>Metazoa</taxon>
        <taxon>Spiralia</taxon>
        <taxon>Gnathifera</taxon>
        <taxon>Rotifera</taxon>
        <taxon>Eurotatoria</taxon>
        <taxon>Bdelloidea</taxon>
        <taxon>Philodinida</taxon>
        <taxon>Philodinidae</taxon>
        <taxon>Rotaria</taxon>
    </lineage>
</organism>
<dbReference type="Proteomes" id="UP000663874">
    <property type="component" value="Unassembled WGS sequence"/>
</dbReference>
<dbReference type="InterPro" id="IPR013761">
    <property type="entry name" value="SAM/pointed_sf"/>
</dbReference>
<evidence type="ECO:0000313" key="2">
    <source>
        <dbReference type="EMBL" id="CAF1456005.1"/>
    </source>
</evidence>
<accession>A0A815PYE8</accession>
<dbReference type="PANTHER" id="PTHR46270:SF2">
    <property type="entry name" value="TIR DOMAIN-CONTAINING PROTEIN"/>
    <property type="match status" value="1"/>
</dbReference>
<evidence type="ECO:0000313" key="3">
    <source>
        <dbReference type="EMBL" id="CAF1533607.1"/>
    </source>
</evidence>
<dbReference type="SUPFAM" id="SSF52200">
    <property type="entry name" value="Toll/Interleukin receptor TIR domain"/>
    <property type="match status" value="1"/>
</dbReference>
<reference evidence="2" key="1">
    <citation type="submission" date="2021-02" db="EMBL/GenBank/DDBJ databases">
        <authorList>
            <person name="Nowell W R."/>
        </authorList>
    </citation>
    <scope>NUCLEOTIDE SEQUENCE</scope>
</reference>
<evidence type="ECO:0000313" key="4">
    <source>
        <dbReference type="EMBL" id="CAF3855201.1"/>
    </source>
</evidence>
<dbReference type="EMBL" id="CAJOBE010013906">
    <property type="protein sequence ID" value="CAF4171270.1"/>
    <property type="molecule type" value="Genomic_DNA"/>
</dbReference>
<dbReference type="InterPro" id="IPR000157">
    <property type="entry name" value="TIR_dom"/>
</dbReference>
<dbReference type="PANTHER" id="PTHR46270">
    <property type="entry name" value="ARMADILLO-TYPE FOLD-RELATED"/>
    <property type="match status" value="1"/>
</dbReference>
<proteinExistence type="predicted"/>
<dbReference type="Proteomes" id="UP000663882">
    <property type="component" value="Unassembled WGS sequence"/>
</dbReference>
<dbReference type="OrthoDB" id="9978456at2759"/>
<comment type="caution">
    <text evidence="2">The sequence shown here is derived from an EMBL/GenBank/DDBJ whole genome shotgun (WGS) entry which is preliminary data.</text>
</comment>